<accession>A0AAN7VCN4</accession>
<dbReference type="AlphaFoldDB" id="A0AAN7VCN4"/>
<dbReference type="InterPro" id="IPR050333">
    <property type="entry name" value="SLRP"/>
</dbReference>
<dbReference type="Pfam" id="PF13855">
    <property type="entry name" value="LRR_8"/>
    <property type="match status" value="1"/>
</dbReference>
<protein>
    <submittedName>
        <fullName evidence="5">Uncharacterized protein</fullName>
    </submittedName>
</protein>
<dbReference type="InterPro" id="IPR032675">
    <property type="entry name" value="LRR_dom_sf"/>
</dbReference>
<gene>
    <name evidence="5" type="ORF">RI129_006951</name>
</gene>
<dbReference type="PANTHER" id="PTHR45712:SF22">
    <property type="entry name" value="INSULIN-LIKE GROWTH FACTOR-BINDING PROTEIN COMPLEX ACID LABILE SUBUNIT"/>
    <property type="match status" value="1"/>
</dbReference>
<evidence type="ECO:0000256" key="3">
    <source>
        <dbReference type="SAM" id="Phobius"/>
    </source>
</evidence>
<dbReference type="EMBL" id="JAVRBK010000005">
    <property type="protein sequence ID" value="KAK5643106.1"/>
    <property type="molecule type" value="Genomic_DNA"/>
</dbReference>
<organism evidence="5 6">
    <name type="scientific">Pyrocoelia pectoralis</name>
    <dbReference type="NCBI Taxonomy" id="417401"/>
    <lineage>
        <taxon>Eukaryota</taxon>
        <taxon>Metazoa</taxon>
        <taxon>Ecdysozoa</taxon>
        <taxon>Arthropoda</taxon>
        <taxon>Hexapoda</taxon>
        <taxon>Insecta</taxon>
        <taxon>Pterygota</taxon>
        <taxon>Neoptera</taxon>
        <taxon>Endopterygota</taxon>
        <taxon>Coleoptera</taxon>
        <taxon>Polyphaga</taxon>
        <taxon>Elateriformia</taxon>
        <taxon>Elateroidea</taxon>
        <taxon>Lampyridae</taxon>
        <taxon>Lampyrinae</taxon>
        <taxon>Pyrocoelia</taxon>
    </lineage>
</organism>
<name>A0AAN7VCN4_9COLE</name>
<keyword evidence="4" id="KW-0732">Signal</keyword>
<comment type="caution">
    <text evidence="5">The sequence shown here is derived from an EMBL/GenBank/DDBJ whole genome shotgun (WGS) entry which is preliminary data.</text>
</comment>
<keyword evidence="3" id="KW-0472">Membrane</keyword>
<sequence length="356" mass="40652">MVTSIGYLLVSTISIHFVLLLASAASAQCGYRCVCNETTVKCSEKQLRNIPEFKRVDFEPDTIDLSENKIEEVTEYSFVHPKFQKVKYLQINDNEIFNVHQSAFAVLTSLEFLDLSNNQLDEIPSEIIEKNTKLLELNLSNNLFGLNTPTIISASVLVLDLSSCKLKTFTEDNLKATPKLQALYMHINNFHHLDYHVFRKSNLKFLDISYNPWRCHCDTIKLFEHLIKFGITKLQRNVQCLHSNKLFEDIYGPSGPFTNNFCIKKGHFNNHQSDSQKVQLKDDVEPVANNQNFKPSTGNHQENVVNLVMHFEVILITGIASVIIVVSLITLAVVVRRTHPVQHTVYREVPTEATFL</sequence>
<feature type="signal peptide" evidence="4">
    <location>
        <begin position="1"/>
        <end position="27"/>
    </location>
</feature>
<dbReference type="SMART" id="SM00369">
    <property type="entry name" value="LRR_TYP"/>
    <property type="match status" value="3"/>
</dbReference>
<evidence type="ECO:0000256" key="4">
    <source>
        <dbReference type="SAM" id="SignalP"/>
    </source>
</evidence>
<reference evidence="5 6" key="1">
    <citation type="journal article" date="2024" name="Insects">
        <title>An Improved Chromosome-Level Genome Assembly of the Firefly Pyrocoelia pectoralis.</title>
        <authorList>
            <person name="Fu X."/>
            <person name="Meyer-Rochow V.B."/>
            <person name="Ballantyne L."/>
            <person name="Zhu X."/>
        </authorList>
    </citation>
    <scope>NUCLEOTIDE SEQUENCE [LARGE SCALE GENOMIC DNA]</scope>
    <source>
        <strain evidence="5">XCY_ONT2</strain>
    </source>
</reference>
<evidence type="ECO:0000313" key="5">
    <source>
        <dbReference type="EMBL" id="KAK5643106.1"/>
    </source>
</evidence>
<feature type="transmembrane region" description="Helical" evidence="3">
    <location>
        <begin position="313"/>
        <end position="335"/>
    </location>
</feature>
<keyword evidence="3" id="KW-0812">Transmembrane</keyword>
<dbReference type="InterPro" id="IPR003591">
    <property type="entry name" value="Leu-rich_rpt_typical-subtyp"/>
</dbReference>
<evidence type="ECO:0000256" key="1">
    <source>
        <dbReference type="ARBA" id="ARBA00022614"/>
    </source>
</evidence>
<dbReference type="InterPro" id="IPR001611">
    <property type="entry name" value="Leu-rich_rpt"/>
</dbReference>
<evidence type="ECO:0000313" key="6">
    <source>
        <dbReference type="Proteomes" id="UP001329430"/>
    </source>
</evidence>
<dbReference type="SUPFAM" id="SSF52058">
    <property type="entry name" value="L domain-like"/>
    <property type="match status" value="1"/>
</dbReference>
<proteinExistence type="predicted"/>
<dbReference type="PANTHER" id="PTHR45712">
    <property type="entry name" value="AGAP008170-PA"/>
    <property type="match status" value="1"/>
</dbReference>
<keyword evidence="3" id="KW-1133">Transmembrane helix</keyword>
<evidence type="ECO:0000256" key="2">
    <source>
        <dbReference type="ARBA" id="ARBA00022737"/>
    </source>
</evidence>
<feature type="chain" id="PRO_5042920240" evidence="4">
    <location>
        <begin position="28"/>
        <end position="356"/>
    </location>
</feature>
<keyword evidence="6" id="KW-1185">Reference proteome</keyword>
<dbReference type="Proteomes" id="UP001329430">
    <property type="component" value="Chromosome 5"/>
</dbReference>
<keyword evidence="2" id="KW-0677">Repeat</keyword>
<dbReference type="PROSITE" id="PS51450">
    <property type="entry name" value="LRR"/>
    <property type="match status" value="1"/>
</dbReference>
<keyword evidence="1" id="KW-0433">Leucine-rich repeat</keyword>
<dbReference type="Gene3D" id="3.80.10.10">
    <property type="entry name" value="Ribonuclease Inhibitor"/>
    <property type="match status" value="2"/>
</dbReference>